<evidence type="ECO:0000256" key="7">
    <source>
        <dbReference type="ARBA" id="ARBA00023277"/>
    </source>
</evidence>
<evidence type="ECO:0000256" key="5">
    <source>
        <dbReference type="ARBA" id="ARBA00022676"/>
    </source>
</evidence>
<keyword evidence="6 10" id="KW-0808">Transferase</keyword>
<comment type="caution">
    <text evidence="11">The sequence shown here is derived from an EMBL/GenBank/DDBJ whole genome shotgun (WGS) entry which is preliminary data.</text>
</comment>
<organism evidence="11 12">
    <name type="scientific">Plasticicumulans acidivorans</name>
    <dbReference type="NCBI Taxonomy" id="886464"/>
    <lineage>
        <taxon>Bacteria</taxon>
        <taxon>Pseudomonadati</taxon>
        <taxon>Pseudomonadota</taxon>
        <taxon>Gammaproteobacteria</taxon>
        <taxon>Candidatus Competibacteraceae</taxon>
        <taxon>Plasticicumulans</taxon>
    </lineage>
</organism>
<keyword evidence="5 10" id="KW-0328">Glycosyltransferase</keyword>
<dbReference type="NCBIfam" id="TIGR00217">
    <property type="entry name" value="malQ"/>
    <property type="match status" value="1"/>
</dbReference>
<evidence type="ECO:0000256" key="4">
    <source>
        <dbReference type="ARBA" id="ARBA00020295"/>
    </source>
</evidence>
<evidence type="ECO:0000256" key="10">
    <source>
        <dbReference type="RuleBase" id="RU361207"/>
    </source>
</evidence>
<dbReference type="Gene3D" id="3.20.20.80">
    <property type="entry name" value="Glycosidases"/>
    <property type="match status" value="1"/>
</dbReference>
<protein>
    <recommendedName>
        <fullName evidence="4 10">4-alpha-glucanotransferase</fullName>
        <ecNumber evidence="3 10">2.4.1.25</ecNumber>
    </recommendedName>
    <alternativeName>
        <fullName evidence="8 10">Amylomaltase</fullName>
    </alternativeName>
    <alternativeName>
        <fullName evidence="9 10">Disproportionating enzyme</fullName>
    </alternativeName>
</protein>
<proteinExistence type="inferred from homology"/>
<accession>A0A317N5C9</accession>
<evidence type="ECO:0000256" key="9">
    <source>
        <dbReference type="ARBA" id="ARBA00031501"/>
    </source>
</evidence>
<dbReference type="InterPro" id="IPR003385">
    <property type="entry name" value="Glyco_hydro_77"/>
</dbReference>
<keyword evidence="12" id="KW-1185">Reference proteome</keyword>
<gene>
    <name evidence="11" type="ORF">C7443_101445</name>
</gene>
<dbReference type="AlphaFoldDB" id="A0A317N5C9"/>
<evidence type="ECO:0000256" key="1">
    <source>
        <dbReference type="ARBA" id="ARBA00000439"/>
    </source>
</evidence>
<evidence type="ECO:0000256" key="8">
    <source>
        <dbReference type="ARBA" id="ARBA00031423"/>
    </source>
</evidence>
<keyword evidence="7 10" id="KW-0119">Carbohydrate metabolism</keyword>
<dbReference type="InterPro" id="IPR017853">
    <property type="entry name" value="GH"/>
</dbReference>
<evidence type="ECO:0000256" key="3">
    <source>
        <dbReference type="ARBA" id="ARBA00012560"/>
    </source>
</evidence>
<evidence type="ECO:0000313" key="12">
    <source>
        <dbReference type="Proteomes" id="UP000246569"/>
    </source>
</evidence>
<dbReference type="PANTHER" id="PTHR32438:SF5">
    <property type="entry name" value="4-ALPHA-GLUCANOTRANSFERASE DPE1, CHLOROPLASTIC_AMYLOPLASTIC"/>
    <property type="match status" value="1"/>
</dbReference>
<dbReference type="PANTHER" id="PTHR32438">
    <property type="entry name" value="4-ALPHA-GLUCANOTRANSFERASE DPE1, CHLOROPLASTIC/AMYLOPLASTIC"/>
    <property type="match status" value="1"/>
</dbReference>
<dbReference type="GO" id="GO:0005975">
    <property type="term" value="P:carbohydrate metabolic process"/>
    <property type="evidence" value="ECO:0007669"/>
    <property type="project" value="InterPro"/>
</dbReference>
<dbReference type="Pfam" id="PF02446">
    <property type="entry name" value="Glyco_hydro_77"/>
    <property type="match status" value="1"/>
</dbReference>
<dbReference type="RefSeq" id="WP_246004503.1">
    <property type="nucleotide sequence ID" value="NZ_QGTJ01000001.1"/>
</dbReference>
<reference evidence="11 12" key="1">
    <citation type="submission" date="2018-05" db="EMBL/GenBank/DDBJ databases">
        <title>Genomic Encyclopedia of Type Strains, Phase IV (KMG-IV): sequencing the most valuable type-strain genomes for metagenomic binning, comparative biology and taxonomic classification.</title>
        <authorList>
            <person name="Goeker M."/>
        </authorList>
    </citation>
    <scope>NUCLEOTIDE SEQUENCE [LARGE SCALE GENOMIC DNA]</scope>
    <source>
        <strain evidence="11 12">DSM 23606</strain>
    </source>
</reference>
<dbReference type="EC" id="2.4.1.25" evidence="3 10"/>
<dbReference type="Proteomes" id="UP000246569">
    <property type="component" value="Unassembled WGS sequence"/>
</dbReference>
<evidence type="ECO:0000313" key="11">
    <source>
        <dbReference type="EMBL" id="PWV65959.1"/>
    </source>
</evidence>
<dbReference type="SUPFAM" id="SSF51445">
    <property type="entry name" value="(Trans)glycosidases"/>
    <property type="match status" value="1"/>
</dbReference>
<sequence>MRPASETMDGPLDELAQRAGLSPRWTDYRGIARQVAPDVLRSALAALGFAADSPARVRESLAAVQAAAVGTLPALCVGRVGEALPLPPALGLRLAAGSVVRLHLEDGNPLDVRLIGDGRGRSALPALDVAPGYHMLEWGASTLPLALAPARCPAFAELSGQARGYGVAVQLYSLRGRHDAGIGDFSALAETAEVLGRHGAAALAISPVHALFSADVHHFSPYSPSNRLFLNVLHADAQAAGLGAEAAACGLDQPAAAGGELVDWPQVARQRQASLRRLWDYLSASLIAGIDPLGADFQRFVRAGGSALEHHVRFELLHGLQYGSDPARWDWRSWPAELQQPDGVQVQRLAAEHMHEIGFHRFVQWVAARGLAAAQAQASAAGMPIGLIADIAVGTSAGGSYAWSQPQDVLSGLSIGAPPDLLNRFGQKWGLSTYTPQALLRHGYAPFIDLVRAALRHAGGVRIDHVLGLRRLWVAPEGGTGADGVYLDYPLEDLLALLALEAHRHRALVVGEDLGTVPEGMRERLADAGVAGMSVLWFERDYGYFVDPSRWSEHALAMSSTHDLPTVAGWWRGRDLDWRQRVGHLQADSEEFAERAADRKALWGAFEYAGVARGAAPAVDQPAAVVDAALRFVAKAPAALALLPIEDVCGLEEQPNLPGTVDEHPNWRRRLPQPAPALLATPAVRARLDALQATRGSHK</sequence>
<dbReference type="GO" id="GO:0004134">
    <property type="term" value="F:4-alpha-glucanotransferase activity"/>
    <property type="evidence" value="ECO:0007669"/>
    <property type="project" value="UniProtKB-EC"/>
</dbReference>
<evidence type="ECO:0000256" key="6">
    <source>
        <dbReference type="ARBA" id="ARBA00022679"/>
    </source>
</evidence>
<dbReference type="EMBL" id="QGTJ01000001">
    <property type="protein sequence ID" value="PWV65959.1"/>
    <property type="molecule type" value="Genomic_DNA"/>
</dbReference>
<comment type="catalytic activity">
    <reaction evidence="1 10">
        <text>Transfers a segment of a (1-&gt;4)-alpha-D-glucan to a new position in an acceptor, which may be glucose or a (1-&gt;4)-alpha-D-glucan.</text>
        <dbReference type="EC" id="2.4.1.25"/>
    </reaction>
</comment>
<comment type="similarity">
    <text evidence="2 10">Belongs to the disproportionating enzyme family.</text>
</comment>
<evidence type="ECO:0000256" key="2">
    <source>
        <dbReference type="ARBA" id="ARBA00005684"/>
    </source>
</evidence>
<name>A0A317N5C9_9GAMM</name>